<sequence>MAGSRRDADRKEGVGAVDRAGLRGRQRRPVRRGYVRQQLPRARARPQEVRRRGVPPPLRLPAAQPEPAPRALLRHVSDPSISSSQQFGSRRFDSFDSTRDLSCLTLAVHTVVFRLQKLGALVWDKVVHEHQGWRLVTCIWLHAGVVHLLANMLSLVLVGLRLEQQFGFVRVGVIYLVSGVGGSVMSSLFIRDNISVGASGALFGLLGAMLSELFTNWTIYTNKAAALVTLLFVIAVNLAIGILPHVDNFAHIGGFLTGFLLGFVLLMRPHYGWAQRYVLPSSVKDVGRKFLAYQWALLAVASVLVVVGLAVGMAMLFRGGNGNEHCQWCHYLSCVPTARWSCGK</sequence>
<dbReference type="GO" id="GO:0004252">
    <property type="term" value="F:serine-type endopeptidase activity"/>
    <property type="evidence" value="ECO:0007669"/>
    <property type="project" value="InterPro"/>
</dbReference>
<dbReference type="InterPro" id="IPR022764">
    <property type="entry name" value="Peptidase_S54_rhomboid_dom"/>
</dbReference>
<evidence type="ECO:0000313" key="13">
    <source>
        <dbReference type="EnsemblPlants" id="EMT23877"/>
    </source>
</evidence>
<keyword evidence="8 10" id="KW-1133">Transmembrane helix</keyword>
<dbReference type="GO" id="GO:0012505">
    <property type="term" value="C:endomembrane system"/>
    <property type="evidence" value="ECO:0007669"/>
    <property type="project" value="UniProtKB-ARBA"/>
</dbReference>
<comment type="subcellular location">
    <subcellularLocation>
        <location evidence="2 10">Membrane</location>
        <topology evidence="2 10">Multi-pass membrane protein</topology>
    </subcellularLocation>
</comment>
<evidence type="ECO:0000256" key="9">
    <source>
        <dbReference type="ARBA" id="ARBA00023136"/>
    </source>
</evidence>
<keyword evidence="4 10" id="KW-0645">Protease</keyword>
<feature type="transmembrane region" description="Helical" evidence="10">
    <location>
        <begin position="249"/>
        <end position="269"/>
    </location>
</feature>
<evidence type="ECO:0000256" key="8">
    <source>
        <dbReference type="ARBA" id="ARBA00022989"/>
    </source>
</evidence>
<comment type="catalytic activity">
    <reaction evidence="1 10">
        <text>Cleaves type-1 transmembrane domains using a catalytic dyad composed of serine and histidine that are contributed by different transmembrane domains.</text>
        <dbReference type="EC" id="3.4.21.105"/>
    </reaction>
</comment>
<evidence type="ECO:0000259" key="12">
    <source>
        <dbReference type="Pfam" id="PF01694"/>
    </source>
</evidence>
<evidence type="ECO:0000256" key="1">
    <source>
        <dbReference type="ARBA" id="ARBA00000156"/>
    </source>
</evidence>
<name>M8C9Z6_AEGTA</name>
<keyword evidence="6 10" id="KW-0378">Hydrolase</keyword>
<evidence type="ECO:0000256" key="11">
    <source>
        <dbReference type="SAM" id="MobiDB-lite"/>
    </source>
</evidence>
<feature type="transmembrane region" description="Helical" evidence="10">
    <location>
        <begin position="172"/>
        <end position="190"/>
    </location>
</feature>
<evidence type="ECO:0000256" key="6">
    <source>
        <dbReference type="ARBA" id="ARBA00022801"/>
    </source>
</evidence>
<reference evidence="13" key="1">
    <citation type="submission" date="2015-06" db="UniProtKB">
        <authorList>
            <consortium name="EnsemblPlants"/>
        </authorList>
    </citation>
    <scope>IDENTIFICATION</scope>
</reference>
<feature type="transmembrane region" description="Helical" evidence="10">
    <location>
        <begin position="224"/>
        <end position="243"/>
    </location>
</feature>
<feature type="region of interest" description="Disordered" evidence="11">
    <location>
        <begin position="1"/>
        <end position="64"/>
    </location>
</feature>
<comment type="function">
    <text evidence="10">Serine protease involved in intramembrane proteolysis.</text>
</comment>
<dbReference type="ExpressionAtlas" id="M8C9Z6">
    <property type="expression patterns" value="baseline"/>
</dbReference>
<evidence type="ECO:0000256" key="3">
    <source>
        <dbReference type="ARBA" id="ARBA00009045"/>
    </source>
</evidence>
<feature type="transmembrane region" description="Helical" evidence="10">
    <location>
        <begin position="139"/>
        <end position="160"/>
    </location>
</feature>
<dbReference type="GO" id="GO:0016020">
    <property type="term" value="C:membrane"/>
    <property type="evidence" value="ECO:0007669"/>
    <property type="project" value="UniProtKB-SubCell"/>
</dbReference>
<keyword evidence="9 10" id="KW-0472">Membrane</keyword>
<keyword evidence="5 10" id="KW-0812">Transmembrane</keyword>
<feature type="transmembrane region" description="Helical" evidence="10">
    <location>
        <begin position="196"/>
        <end position="217"/>
    </location>
</feature>
<evidence type="ECO:0000256" key="5">
    <source>
        <dbReference type="ARBA" id="ARBA00022692"/>
    </source>
</evidence>
<evidence type="ECO:0000256" key="4">
    <source>
        <dbReference type="ARBA" id="ARBA00022670"/>
    </source>
</evidence>
<feature type="compositionally biased region" description="Pro residues" evidence="11">
    <location>
        <begin position="54"/>
        <end position="64"/>
    </location>
</feature>
<dbReference type="Gene3D" id="1.20.1540.10">
    <property type="entry name" value="Rhomboid-like"/>
    <property type="match status" value="1"/>
</dbReference>
<feature type="compositionally biased region" description="Basic and acidic residues" evidence="11">
    <location>
        <begin position="1"/>
        <end position="13"/>
    </location>
</feature>
<feature type="transmembrane region" description="Helical" evidence="10">
    <location>
        <begin position="290"/>
        <end position="317"/>
    </location>
</feature>
<evidence type="ECO:0000256" key="10">
    <source>
        <dbReference type="RuleBase" id="RU362115"/>
    </source>
</evidence>
<dbReference type="FunFam" id="1.20.1540.10:FF:000019">
    <property type="entry name" value="RHOMBOID-like protein"/>
    <property type="match status" value="1"/>
</dbReference>
<evidence type="ECO:0000256" key="7">
    <source>
        <dbReference type="ARBA" id="ARBA00022825"/>
    </source>
</evidence>
<dbReference type="EnsemblPlants" id="EMT23877">
    <property type="protein sequence ID" value="EMT23877"/>
    <property type="gene ID" value="F775_27858"/>
</dbReference>
<keyword evidence="7 10" id="KW-0720">Serine protease</keyword>
<dbReference type="SUPFAM" id="SSF144091">
    <property type="entry name" value="Rhomboid-like"/>
    <property type="match status" value="1"/>
</dbReference>
<dbReference type="AlphaFoldDB" id="M8C9Z6"/>
<feature type="domain" description="Peptidase S54 rhomboid" evidence="12">
    <location>
        <begin position="130"/>
        <end position="267"/>
    </location>
</feature>
<dbReference type="PANTHER" id="PTHR22936">
    <property type="entry name" value="RHOMBOID-RELATED"/>
    <property type="match status" value="1"/>
</dbReference>
<dbReference type="Pfam" id="PF01694">
    <property type="entry name" value="Rhomboid"/>
    <property type="match status" value="1"/>
</dbReference>
<evidence type="ECO:0000256" key="2">
    <source>
        <dbReference type="ARBA" id="ARBA00004141"/>
    </source>
</evidence>
<dbReference type="EC" id="3.4.21.105" evidence="10"/>
<accession>M8C9Z6</accession>
<comment type="caution">
    <text evidence="10">Lacks conserved residue(s) required for the propagation of feature annotation.</text>
</comment>
<comment type="similarity">
    <text evidence="3 10">Belongs to the peptidase S54 family.</text>
</comment>
<protein>
    <recommendedName>
        <fullName evidence="10">RHOMBOID-like protein</fullName>
        <ecNumber evidence="10">3.4.21.105</ecNumber>
    </recommendedName>
</protein>
<dbReference type="GO" id="GO:0006508">
    <property type="term" value="P:proteolysis"/>
    <property type="evidence" value="ECO:0007669"/>
    <property type="project" value="UniProtKB-KW"/>
</dbReference>
<dbReference type="PANTHER" id="PTHR22936:SF69">
    <property type="entry name" value="RHOMBOID-LIKE PROTEIN"/>
    <property type="match status" value="1"/>
</dbReference>
<feature type="compositionally biased region" description="Basic residues" evidence="11">
    <location>
        <begin position="22"/>
        <end position="34"/>
    </location>
</feature>
<dbReference type="InterPro" id="IPR002610">
    <property type="entry name" value="Peptidase_S54_rhomboid-like"/>
</dbReference>
<dbReference type="GO" id="GO:0005737">
    <property type="term" value="C:cytoplasm"/>
    <property type="evidence" value="ECO:0007669"/>
    <property type="project" value="UniProtKB-ARBA"/>
</dbReference>
<dbReference type="InterPro" id="IPR035952">
    <property type="entry name" value="Rhomboid-like_sf"/>
</dbReference>
<proteinExistence type="inferred from homology"/>
<organism evidence="13">
    <name type="scientific">Aegilops tauschii</name>
    <name type="common">Tausch's goatgrass</name>
    <name type="synonym">Aegilops squarrosa</name>
    <dbReference type="NCBI Taxonomy" id="37682"/>
    <lineage>
        <taxon>Eukaryota</taxon>
        <taxon>Viridiplantae</taxon>
        <taxon>Streptophyta</taxon>
        <taxon>Embryophyta</taxon>
        <taxon>Tracheophyta</taxon>
        <taxon>Spermatophyta</taxon>
        <taxon>Magnoliopsida</taxon>
        <taxon>Liliopsida</taxon>
        <taxon>Poales</taxon>
        <taxon>Poaceae</taxon>
        <taxon>BOP clade</taxon>
        <taxon>Pooideae</taxon>
        <taxon>Triticodae</taxon>
        <taxon>Triticeae</taxon>
        <taxon>Triticinae</taxon>
        <taxon>Aegilops</taxon>
    </lineage>
</organism>